<accession>A0A7N2LFF8</accession>
<proteinExistence type="inferred from homology"/>
<dbReference type="PANTHER" id="PTHR45768:SF16">
    <property type="entry name" value="E3 UBIQUITIN-PROTEIN LIGASE ATL4"/>
    <property type="match status" value="1"/>
</dbReference>
<evidence type="ECO:0000256" key="10">
    <source>
        <dbReference type="ARBA" id="ARBA00022833"/>
    </source>
</evidence>
<comment type="pathway">
    <text evidence="3">Protein modification; protein ubiquitination.</text>
</comment>
<evidence type="ECO:0000256" key="16">
    <source>
        <dbReference type="SAM" id="Phobius"/>
    </source>
</evidence>
<dbReference type="KEGG" id="qlo:115987158"/>
<evidence type="ECO:0000256" key="12">
    <source>
        <dbReference type="ARBA" id="ARBA00023136"/>
    </source>
</evidence>
<evidence type="ECO:0000256" key="1">
    <source>
        <dbReference type="ARBA" id="ARBA00000900"/>
    </source>
</evidence>
<evidence type="ECO:0000256" key="14">
    <source>
        <dbReference type="PROSITE-ProRule" id="PRU00175"/>
    </source>
</evidence>
<evidence type="ECO:0000256" key="7">
    <source>
        <dbReference type="ARBA" id="ARBA00022723"/>
    </source>
</evidence>
<evidence type="ECO:0000256" key="5">
    <source>
        <dbReference type="ARBA" id="ARBA00022679"/>
    </source>
</evidence>
<evidence type="ECO:0000256" key="6">
    <source>
        <dbReference type="ARBA" id="ARBA00022692"/>
    </source>
</evidence>
<dbReference type="PROSITE" id="PS50089">
    <property type="entry name" value="ZF_RING_2"/>
    <property type="match status" value="1"/>
</dbReference>
<dbReference type="SUPFAM" id="SSF57850">
    <property type="entry name" value="RING/U-box"/>
    <property type="match status" value="1"/>
</dbReference>
<dbReference type="CDD" id="cd16461">
    <property type="entry name" value="RING-H2_EL5-like"/>
    <property type="match status" value="1"/>
</dbReference>
<feature type="compositionally biased region" description="Polar residues" evidence="15">
    <location>
        <begin position="20"/>
        <end position="32"/>
    </location>
</feature>
<keyword evidence="11 16" id="KW-1133">Transmembrane helix</keyword>
<dbReference type="GO" id="GO:0016020">
    <property type="term" value="C:membrane"/>
    <property type="evidence" value="ECO:0007669"/>
    <property type="project" value="UniProtKB-SubCell"/>
</dbReference>
<dbReference type="RefSeq" id="XP_030956155.1">
    <property type="nucleotide sequence ID" value="XM_031100295.1"/>
</dbReference>
<reference evidence="18 19" key="1">
    <citation type="journal article" date="2016" name="G3 (Bethesda)">
        <title>First Draft Assembly and Annotation of the Genome of a California Endemic Oak Quercus lobata Nee (Fagaceae).</title>
        <authorList>
            <person name="Sork V.L."/>
            <person name="Fitz-Gibbon S.T."/>
            <person name="Puiu D."/>
            <person name="Crepeau M."/>
            <person name="Gugger P.F."/>
            <person name="Sherman R."/>
            <person name="Stevens K."/>
            <person name="Langley C.H."/>
            <person name="Pellegrini M."/>
            <person name="Salzberg S.L."/>
        </authorList>
    </citation>
    <scope>NUCLEOTIDE SEQUENCE [LARGE SCALE GENOMIC DNA]</scope>
    <source>
        <strain evidence="18 19">cv. SW786</strain>
    </source>
</reference>
<dbReference type="Proteomes" id="UP000594261">
    <property type="component" value="Chromosome 4"/>
</dbReference>
<feature type="region of interest" description="Disordered" evidence="15">
    <location>
        <begin position="91"/>
        <end position="113"/>
    </location>
</feature>
<feature type="transmembrane region" description="Helical" evidence="16">
    <location>
        <begin position="52"/>
        <end position="73"/>
    </location>
</feature>
<feature type="region of interest" description="Disordered" evidence="15">
    <location>
        <begin position="1"/>
        <end position="45"/>
    </location>
</feature>
<dbReference type="Gene3D" id="3.30.40.10">
    <property type="entry name" value="Zinc/RING finger domain, C3HC4 (zinc finger)"/>
    <property type="match status" value="1"/>
</dbReference>
<dbReference type="FunFam" id="3.30.40.10:FF:000366">
    <property type="entry name" value="E3 ubiquitin-protein ligase ATL4"/>
    <property type="match status" value="1"/>
</dbReference>
<dbReference type="PANTHER" id="PTHR45768">
    <property type="entry name" value="E3 UBIQUITIN-PROTEIN LIGASE RNF13-LIKE"/>
    <property type="match status" value="1"/>
</dbReference>
<evidence type="ECO:0000256" key="9">
    <source>
        <dbReference type="ARBA" id="ARBA00022786"/>
    </source>
</evidence>
<comment type="similarity">
    <text evidence="13">Belongs to the RING-type zinc finger family. ATL subfamily.</text>
</comment>
<evidence type="ECO:0000256" key="15">
    <source>
        <dbReference type="SAM" id="MobiDB-lite"/>
    </source>
</evidence>
<dbReference type="SMART" id="SM00184">
    <property type="entry name" value="RING"/>
    <property type="match status" value="1"/>
</dbReference>
<evidence type="ECO:0000256" key="4">
    <source>
        <dbReference type="ARBA" id="ARBA00012483"/>
    </source>
</evidence>
<evidence type="ECO:0000256" key="3">
    <source>
        <dbReference type="ARBA" id="ARBA00004906"/>
    </source>
</evidence>
<dbReference type="InterPro" id="IPR001841">
    <property type="entry name" value="Znf_RING"/>
</dbReference>
<feature type="domain" description="RING-type" evidence="17">
    <location>
        <begin position="146"/>
        <end position="188"/>
    </location>
</feature>
<dbReference type="EnsemblPlants" id="QL04p026273:mrna">
    <property type="protein sequence ID" value="QL04p026273:mrna:CDS:1"/>
    <property type="gene ID" value="QL04p026273"/>
</dbReference>
<organism evidence="18 19">
    <name type="scientific">Quercus lobata</name>
    <name type="common">Valley oak</name>
    <dbReference type="NCBI Taxonomy" id="97700"/>
    <lineage>
        <taxon>Eukaryota</taxon>
        <taxon>Viridiplantae</taxon>
        <taxon>Streptophyta</taxon>
        <taxon>Embryophyta</taxon>
        <taxon>Tracheophyta</taxon>
        <taxon>Spermatophyta</taxon>
        <taxon>Magnoliopsida</taxon>
        <taxon>eudicotyledons</taxon>
        <taxon>Gunneridae</taxon>
        <taxon>Pentapetalae</taxon>
        <taxon>rosids</taxon>
        <taxon>fabids</taxon>
        <taxon>Fagales</taxon>
        <taxon>Fagaceae</taxon>
        <taxon>Quercus</taxon>
    </lineage>
</organism>
<dbReference type="Pfam" id="PF13639">
    <property type="entry name" value="zf-RING_2"/>
    <property type="match status" value="1"/>
</dbReference>
<dbReference type="EnsemblPlants" id="QL02p075861:mrna">
    <property type="protein sequence ID" value="QL02p075861:mrna:CDS:1"/>
    <property type="gene ID" value="QL02p075861"/>
</dbReference>
<dbReference type="KEGG" id="qlo:115978271"/>
<dbReference type="AlphaFoldDB" id="A0A7N2LFF8"/>
<evidence type="ECO:0000256" key="11">
    <source>
        <dbReference type="ARBA" id="ARBA00022989"/>
    </source>
</evidence>
<evidence type="ECO:0000256" key="13">
    <source>
        <dbReference type="ARBA" id="ARBA00024209"/>
    </source>
</evidence>
<evidence type="ECO:0000313" key="18">
    <source>
        <dbReference type="EnsemblPlants" id="QL04p026273:mrna:CDS:1"/>
    </source>
</evidence>
<keyword evidence="9" id="KW-0833">Ubl conjugation pathway</keyword>
<dbReference type="Gramene" id="QL02p075861:mrna">
    <property type="protein sequence ID" value="QL02p075861:mrna:CDS:1"/>
    <property type="gene ID" value="QL02p075861"/>
</dbReference>
<dbReference type="GO" id="GO:0008270">
    <property type="term" value="F:zinc ion binding"/>
    <property type="evidence" value="ECO:0007669"/>
    <property type="project" value="UniProtKB-KW"/>
</dbReference>
<dbReference type="OMA" id="TWLQSNQ"/>
<dbReference type="SUPFAM" id="SSF101447">
    <property type="entry name" value="Formin homology 2 domain (FH2 domain)"/>
    <property type="match status" value="1"/>
</dbReference>
<feature type="compositionally biased region" description="Pro residues" evidence="15">
    <location>
        <begin position="33"/>
        <end position="45"/>
    </location>
</feature>
<name>A0A7N2LFF8_QUELO</name>
<gene>
    <name evidence="18" type="primary">LOC115978271</name>
</gene>
<keyword evidence="10" id="KW-0862">Zinc</keyword>
<dbReference type="EMBL" id="LRBV02000004">
    <property type="status" value="NOT_ANNOTATED_CDS"/>
    <property type="molecule type" value="Genomic_DNA"/>
</dbReference>
<sequence length="357" mass="38829">MSLPSSSFPYLPPPPLPNDFGTSSYPYGTSFTSPPPPPPPPPPPHSSMNPSILIIVLILAVTVVASVSLCLLLRHLNRRCLRHLSNSSATTTTTTTLTSSASESQSHVLSNRRVSPEIPKSTIIDSLPLFAFSSITRRSNSTSADCAVCLSKFEPNDQLRLLPLCCHAFHAECIDTWLGSNQTCPLCRSAIVASESDIMKSTGAGASDSFRLEIGNVSRRRAASDAGEAGRRSYSIGSFEYLVDDDSEISVNHAHRRSVSDKDDSGLLWTRQPPPSVPPELDSTLGPDVAAGRSWLKDYIDRFSASISSRAMSFRSSGRFFSGSSRRSELSGAGEWDLESNRVGEEITEMFRWLSDR</sequence>
<dbReference type="EC" id="2.3.2.27" evidence="4"/>
<reference evidence="18" key="2">
    <citation type="submission" date="2021-01" db="UniProtKB">
        <authorList>
            <consortium name="EnsemblPlants"/>
        </authorList>
    </citation>
    <scope>IDENTIFICATION</scope>
</reference>
<feature type="region of interest" description="Disordered" evidence="15">
    <location>
        <begin position="255"/>
        <end position="285"/>
    </location>
</feature>
<dbReference type="OrthoDB" id="8062037at2759"/>
<keyword evidence="7" id="KW-0479">Metal-binding</keyword>
<evidence type="ECO:0000313" key="19">
    <source>
        <dbReference type="Proteomes" id="UP000594261"/>
    </source>
</evidence>
<dbReference type="GeneID" id="115978271"/>
<keyword evidence="19" id="KW-1185">Reference proteome</keyword>
<keyword evidence="6 16" id="KW-0812">Transmembrane</keyword>
<protein>
    <recommendedName>
        <fullName evidence="4">RING-type E3 ubiquitin transferase</fullName>
        <ecNumber evidence="4">2.3.2.27</ecNumber>
    </recommendedName>
</protein>
<keyword evidence="8 14" id="KW-0863">Zinc-finger</keyword>
<keyword evidence="12 16" id="KW-0472">Membrane</keyword>
<feature type="compositionally biased region" description="Low complexity" evidence="15">
    <location>
        <begin position="91"/>
        <end position="106"/>
    </location>
</feature>
<keyword evidence="5" id="KW-0808">Transferase</keyword>
<dbReference type="GO" id="GO:0061630">
    <property type="term" value="F:ubiquitin protein ligase activity"/>
    <property type="evidence" value="ECO:0007669"/>
    <property type="project" value="UniProtKB-EC"/>
</dbReference>
<evidence type="ECO:0000256" key="8">
    <source>
        <dbReference type="ARBA" id="ARBA00022771"/>
    </source>
</evidence>
<evidence type="ECO:0000259" key="17">
    <source>
        <dbReference type="PROSITE" id="PS50089"/>
    </source>
</evidence>
<dbReference type="InterPro" id="IPR013083">
    <property type="entry name" value="Znf_RING/FYVE/PHD"/>
</dbReference>
<dbReference type="Proteomes" id="UP000594261">
    <property type="component" value="Chromosome 2"/>
</dbReference>
<evidence type="ECO:0000256" key="2">
    <source>
        <dbReference type="ARBA" id="ARBA00004167"/>
    </source>
</evidence>
<comment type="subcellular location">
    <subcellularLocation>
        <location evidence="2">Membrane</location>
        <topology evidence="2">Single-pass membrane protein</topology>
    </subcellularLocation>
</comment>
<dbReference type="Gramene" id="QL04p026273:mrna">
    <property type="protein sequence ID" value="QL04p026273:mrna:CDS:1"/>
    <property type="gene ID" value="QL04p026273"/>
</dbReference>
<dbReference type="GO" id="GO:0016567">
    <property type="term" value="P:protein ubiquitination"/>
    <property type="evidence" value="ECO:0007669"/>
    <property type="project" value="TreeGrafter"/>
</dbReference>
<comment type="catalytic activity">
    <reaction evidence="1">
        <text>S-ubiquitinyl-[E2 ubiquitin-conjugating enzyme]-L-cysteine + [acceptor protein]-L-lysine = [E2 ubiquitin-conjugating enzyme]-L-cysteine + N(6)-ubiquitinyl-[acceptor protein]-L-lysine.</text>
        <dbReference type="EC" id="2.3.2.27"/>
    </reaction>
</comment>